<keyword evidence="3" id="KW-0378">Hydrolase</keyword>
<dbReference type="EMBL" id="JABTCG010000002">
    <property type="protein sequence ID" value="MBD0850238.1"/>
    <property type="molecule type" value="Genomic_DNA"/>
</dbReference>
<gene>
    <name evidence="3" type="ORF">HPE63_06110</name>
</gene>
<evidence type="ECO:0000256" key="1">
    <source>
        <dbReference type="SAM" id="Phobius"/>
    </source>
</evidence>
<reference evidence="3 4" key="1">
    <citation type="submission" date="2020-05" db="EMBL/GenBank/DDBJ databases">
        <title>The draft genome sequence of Maribacter arenosus CAU 1321.</title>
        <authorList>
            <person name="Mu L."/>
        </authorList>
    </citation>
    <scope>NUCLEOTIDE SEQUENCE [LARGE SCALE GENOMIC DNA]</scope>
    <source>
        <strain evidence="3 4">CAU 1321</strain>
    </source>
</reference>
<dbReference type="RefSeq" id="WP_188313375.1">
    <property type="nucleotide sequence ID" value="NZ_JABTCG010000002.1"/>
</dbReference>
<feature type="transmembrane region" description="Helical" evidence="1">
    <location>
        <begin position="224"/>
        <end position="247"/>
    </location>
</feature>
<comment type="caution">
    <text evidence="3">The sequence shown here is derived from an EMBL/GenBank/DDBJ whole genome shotgun (WGS) entry which is preliminary data.</text>
</comment>
<feature type="transmembrane region" description="Helical" evidence="1">
    <location>
        <begin position="12"/>
        <end position="33"/>
    </location>
</feature>
<dbReference type="Pfam" id="PF02517">
    <property type="entry name" value="Rce1-like"/>
    <property type="match status" value="1"/>
</dbReference>
<evidence type="ECO:0000313" key="4">
    <source>
        <dbReference type="Proteomes" id="UP000598350"/>
    </source>
</evidence>
<keyword evidence="1" id="KW-0812">Transmembrane</keyword>
<dbReference type="InterPro" id="IPR003675">
    <property type="entry name" value="Rce1/LyrA-like_dom"/>
</dbReference>
<keyword evidence="1" id="KW-0472">Membrane</keyword>
<keyword evidence="3" id="KW-0645">Protease</keyword>
<keyword evidence="1" id="KW-1133">Transmembrane helix</keyword>
<sequence length="248" mass="28768">MKNLFRDNRLKFNWQLGLTLIMLFGIPRFLVVLEANRTGNYNFTSLIFIIMWLTPFLLLKKEGRKMIGITWTNKVQWLVISFVLGILACTIVFFLGYYLYQDTIENWFVYISNSYGNIPINELTGKDRHIFFVLFALIGMTFSPIGEELVYRGLIHQSFVPGFGNNKASIFDSLAFATVHLAHFGILFTDGYWKVLVVPAILWMTLMFLTSRLFFYCKNKSESIYGAIAGHAGFNLAMTYFIFYHIIK</sequence>
<keyword evidence="4" id="KW-1185">Reference proteome</keyword>
<feature type="domain" description="CAAX prenyl protease 2/Lysostaphin resistance protein A-like" evidence="2">
    <location>
        <begin position="131"/>
        <end position="236"/>
    </location>
</feature>
<feature type="transmembrane region" description="Helical" evidence="1">
    <location>
        <begin position="170"/>
        <end position="189"/>
    </location>
</feature>
<dbReference type="Proteomes" id="UP000598350">
    <property type="component" value="Unassembled WGS sequence"/>
</dbReference>
<name>A0ABR7V999_9FLAO</name>
<feature type="transmembrane region" description="Helical" evidence="1">
    <location>
        <begin position="79"/>
        <end position="100"/>
    </location>
</feature>
<dbReference type="GO" id="GO:0008237">
    <property type="term" value="F:metallopeptidase activity"/>
    <property type="evidence" value="ECO:0007669"/>
    <property type="project" value="UniProtKB-KW"/>
</dbReference>
<feature type="transmembrane region" description="Helical" evidence="1">
    <location>
        <begin position="130"/>
        <end position="150"/>
    </location>
</feature>
<accession>A0ABR7V999</accession>
<feature type="transmembrane region" description="Helical" evidence="1">
    <location>
        <begin position="195"/>
        <end position="217"/>
    </location>
</feature>
<feature type="transmembrane region" description="Helical" evidence="1">
    <location>
        <begin position="39"/>
        <end position="59"/>
    </location>
</feature>
<organism evidence="3 4">
    <name type="scientific">Maribacter arenosus</name>
    <dbReference type="NCBI Taxonomy" id="1854708"/>
    <lineage>
        <taxon>Bacteria</taxon>
        <taxon>Pseudomonadati</taxon>
        <taxon>Bacteroidota</taxon>
        <taxon>Flavobacteriia</taxon>
        <taxon>Flavobacteriales</taxon>
        <taxon>Flavobacteriaceae</taxon>
        <taxon>Maribacter</taxon>
    </lineage>
</organism>
<evidence type="ECO:0000313" key="3">
    <source>
        <dbReference type="EMBL" id="MBD0850238.1"/>
    </source>
</evidence>
<proteinExistence type="predicted"/>
<keyword evidence="3" id="KW-0482">Metalloprotease</keyword>
<evidence type="ECO:0000259" key="2">
    <source>
        <dbReference type="Pfam" id="PF02517"/>
    </source>
</evidence>
<protein>
    <submittedName>
        <fullName evidence="3">CPBP family intramembrane metalloprotease</fullName>
    </submittedName>
</protein>